<evidence type="ECO:0000313" key="2">
    <source>
        <dbReference type="Proteomes" id="UP000321685"/>
    </source>
</evidence>
<name>A0A511DGK5_9PSEU</name>
<dbReference type="InterPro" id="IPR036390">
    <property type="entry name" value="WH_DNA-bd_sf"/>
</dbReference>
<dbReference type="Gene3D" id="1.10.10.10">
    <property type="entry name" value="Winged helix-like DNA-binding domain superfamily/Winged helix DNA-binding domain"/>
    <property type="match status" value="1"/>
</dbReference>
<dbReference type="CDD" id="cd00090">
    <property type="entry name" value="HTH_ARSR"/>
    <property type="match status" value="1"/>
</dbReference>
<organism evidence="1 2">
    <name type="scientific">Pseudonocardia sulfidoxydans NBRC 16205</name>
    <dbReference type="NCBI Taxonomy" id="1223511"/>
    <lineage>
        <taxon>Bacteria</taxon>
        <taxon>Bacillati</taxon>
        <taxon>Actinomycetota</taxon>
        <taxon>Actinomycetes</taxon>
        <taxon>Pseudonocardiales</taxon>
        <taxon>Pseudonocardiaceae</taxon>
        <taxon>Pseudonocardia</taxon>
    </lineage>
</organism>
<proteinExistence type="predicted"/>
<accession>A0A511DGK5</accession>
<dbReference type="AlphaFoldDB" id="A0A511DGK5"/>
<dbReference type="InterPro" id="IPR036388">
    <property type="entry name" value="WH-like_DNA-bd_sf"/>
</dbReference>
<dbReference type="EMBL" id="BJVJ01000025">
    <property type="protein sequence ID" value="GEL23911.1"/>
    <property type="molecule type" value="Genomic_DNA"/>
</dbReference>
<gene>
    <name evidence="1" type="ORF">PSU4_28650</name>
</gene>
<dbReference type="Pfam" id="PF12840">
    <property type="entry name" value="HTH_20"/>
    <property type="match status" value="1"/>
</dbReference>
<keyword evidence="2" id="KW-1185">Reference proteome</keyword>
<dbReference type="OrthoDB" id="9788770at2"/>
<comment type="caution">
    <text evidence="1">The sequence shown here is derived from an EMBL/GenBank/DDBJ whole genome shotgun (WGS) entry which is preliminary data.</text>
</comment>
<dbReference type="Proteomes" id="UP000321685">
    <property type="component" value="Unassembled WGS sequence"/>
</dbReference>
<dbReference type="SUPFAM" id="SSF46785">
    <property type="entry name" value="Winged helix' DNA-binding domain"/>
    <property type="match status" value="1"/>
</dbReference>
<dbReference type="RefSeq" id="WP_147107886.1">
    <property type="nucleotide sequence ID" value="NZ_BJVJ01000025.1"/>
</dbReference>
<reference evidence="1 2" key="1">
    <citation type="submission" date="2019-07" db="EMBL/GenBank/DDBJ databases">
        <title>Whole genome shotgun sequence of Pseudonocardia sulfidoxydans NBRC 16205.</title>
        <authorList>
            <person name="Hosoyama A."/>
            <person name="Uohara A."/>
            <person name="Ohji S."/>
            <person name="Ichikawa N."/>
        </authorList>
    </citation>
    <scope>NUCLEOTIDE SEQUENCE [LARGE SCALE GENOMIC DNA]</scope>
    <source>
        <strain evidence="1 2">NBRC 16205</strain>
    </source>
</reference>
<evidence type="ECO:0008006" key="3">
    <source>
        <dbReference type="Google" id="ProtNLM"/>
    </source>
</evidence>
<protein>
    <recommendedName>
        <fullName evidence="3">Transcriptional regulator</fullName>
    </recommendedName>
</protein>
<sequence>MRDVLYVERVEQAEALLKPQRIEVLRQLPVPRSCTEVAAVLSQTPQRVYYHVKRLVDAELVEQVAERRVRGITEGIYRASARAYWVSPRVVGRLGPDAASELGLGHLVDLAEQVQRDVAALDRSAAELPSVGVSGEIRVPPGRRQAFLADLESTLQDLFTRYGGREGDTFRLAVACYPHADPAEEGDDHARTDDPAR</sequence>
<dbReference type="InterPro" id="IPR011991">
    <property type="entry name" value="ArsR-like_HTH"/>
</dbReference>
<evidence type="ECO:0000313" key="1">
    <source>
        <dbReference type="EMBL" id="GEL23911.1"/>
    </source>
</evidence>